<dbReference type="EMBL" id="BA000004">
    <property type="protein sequence ID" value="BAB06328.1"/>
    <property type="molecule type" value="Genomic_DNA"/>
</dbReference>
<name>Q9K9N6_HALH5</name>
<dbReference type="RefSeq" id="WP_010898760.1">
    <property type="nucleotide sequence ID" value="NC_002570.2"/>
</dbReference>
<accession>Q9K9N6</accession>
<sequence>MGMIRPATLEDTESLIPLMKDLGYPTKREHLYKRLEKLLSHRDYHLWLYVRKDSSPIGFVGFIHQLAFKKMNHTFESQPWRSMPVSEEKELVLNFFKR</sequence>
<dbReference type="AlphaFoldDB" id="Q9K9N6"/>
<dbReference type="KEGG" id="bha:BH2609"/>
<evidence type="ECO:0000313" key="1">
    <source>
        <dbReference type="EMBL" id="BAB06328.1"/>
    </source>
</evidence>
<dbReference type="Proteomes" id="UP000001258">
    <property type="component" value="Chromosome"/>
</dbReference>
<keyword evidence="2" id="KW-1185">Reference proteome</keyword>
<organism evidence="1 2">
    <name type="scientific">Halalkalibacterium halodurans (strain ATCC BAA-125 / DSM 18197 / FERM 7344 / JCM 9153 / C-125)</name>
    <name type="common">Bacillus halodurans</name>
    <dbReference type="NCBI Taxonomy" id="272558"/>
    <lineage>
        <taxon>Bacteria</taxon>
        <taxon>Bacillati</taxon>
        <taxon>Bacillota</taxon>
        <taxon>Bacilli</taxon>
        <taxon>Bacillales</taxon>
        <taxon>Bacillaceae</taxon>
        <taxon>Halalkalibacterium (ex Joshi et al. 2022)</taxon>
    </lineage>
</organism>
<proteinExistence type="predicted"/>
<protein>
    <submittedName>
        <fullName evidence="1">BH2609 protein</fullName>
    </submittedName>
</protein>
<gene>
    <name evidence="1" type="ordered locus">BH2609</name>
</gene>
<dbReference type="SUPFAM" id="SSF55729">
    <property type="entry name" value="Acyl-CoA N-acyltransferases (Nat)"/>
    <property type="match status" value="1"/>
</dbReference>
<dbReference type="PIR" id="A83976">
    <property type="entry name" value="A83976"/>
</dbReference>
<dbReference type="HOGENOM" id="CLU_2327977_0_0_9"/>
<dbReference type="InterPro" id="IPR016181">
    <property type="entry name" value="Acyl_CoA_acyltransferase"/>
</dbReference>
<evidence type="ECO:0000313" key="2">
    <source>
        <dbReference type="Proteomes" id="UP000001258"/>
    </source>
</evidence>
<dbReference type="STRING" id="272558.gene:10728507"/>
<reference evidence="1 2" key="1">
    <citation type="journal article" date="2000" name="Nucleic Acids Res.">
        <title>Complete genome sequence of the alkaliphilic bacterium Bacillus halodurans and genomic sequence comparison with Bacillus subtilis.</title>
        <authorList>
            <person name="Takami H."/>
            <person name="Nakasone K."/>
            <person name="Takaki Y."/>
            <person name="Maeno G."/>
            <person name="Sasaki R."/>
            <person name="Masui N."/>
            <person name="Fuji F."/>
            <person name="Hirama C."/>
            <person name="Nakamura Y."/>
            <person name="Ogasawara N."/>
            <person name="Kuhara S."/>
            <person name="Horikoshi K."/>
        </authorList>
    </citation>
    <scope>NUCLEOTIDE SEQUENCE [LARGE SCALE GENOMIC DNA]</scope>
    <source>
        <strain evidence="2">ATCC BAA-125 / DSM 18197 / FERM 7344 / JCM 9153 / C-125</strain>
    </source>
</reference>
<dbReference type="Gene3D" id="3.40.630.30">
    <property type="match status" value="1"/>
</dbReference>